<feature type="coiled-coil region" evidence="1">
    <location>
        <begin position="441"/>
        <end position="483"/>
    </location>
</feature>
<evidence type="ECO:0000313" key="4">
    <source>
        <dbReference type="Proteomes" id="UP001310594"/>
    </source>
</evidence>
<gene>
    <name evidence="3" type="ORF">LTR97_011195</name>
</gene>
<proteinExistence type="predicted"/>
<organism evidence="3 4">
    <name type="scientific">Elasticomyces elasticus</name>
    <dbReference type="NCBI Taxonomy" id="574655"/>
    <lineage>
        <taxon>Eukaryota</taxon>
        <taxon>Fungi</taxon>
        <taxon>Dikarya</taxon>
        <taxon>Ascomycota</taxon>
        <taxon>Pezizomycotina</taxon>
        <taxon>Dothideomycetes</taxon>
        <taxon>Dothideomycetidae</taxon>
        <taxon>Mycosphaerellales</taxon>
        <taxon>Teratosphaeriaceae</taxon>
        <taxon>Elasticomyces</taxon>
    </lineage>
</organism>
<accession>A0AAN7ZL71</accession>
<feature type="compositionally biased region" description="Low complexity" evidence="2">
    <location>
        <begin position="140"/>
        <end position="155"/>
    </location>
</feature>
<evidence type="ECO:0000313" key="3">
    <source>
        <dbReference type="EMBL" id="KAK5692022.1"/>
    </source>
</evidence>
<feature type="compositionally biased region" description="Basic and acidic residues" evidence="2">
    <location>
        <begin position="118"/>
        <end position="127"/>
    </location>
</feature>
<dbReference type="EMBL" id="JAVRQU010000020">
    <property type="protein sequence ID" value="KAK5692022.1"/>
    <property type="molecule type" value="Genomic_DNA"/>
</dbReference>
<feature type="region of interest" description="Disordered" evidence="2">
    <location>
        <begin position="118"/>
        <end position="159"/>
    </location>
</feature>
<protein>
    <recommendedName>
        <fullName evidence="5">IBR domain-containing protein</fullName>
    </recommendedName>
</protein>
<dbReference type="Proteomes" id="UP001310594">
    <property type="component" value="Unassembled WGS sequence"/>
</dbReference>
<evidence type="ECO:0000256" key="2">
    <source>
        <dbReference type="SAM" id="MobiDB-lite"/>
    </source>
</evidence>
<name>A0AAN7ZL71_9PEZI</name>
<reference evidence="3" key="1">
    <citation type="submission" date="2023-08" db="EMBL/GenBank/DDBJ databases">
        <title>Black Yeasts Isolated from many extreme environments.</title>
        <authorList>
            <person name="Coleine C."/>
            <person name="Stajich J.E."/>
            <person name="Selbmann L."/>
        </authorList>
    </citation>
    <scope>NUCLEOTIDE SEQUENCE</scope>
    <source>
        <strain evidence="3">CCFEE 5810</strain>
    </source>
</reference>
<feature type="coiled-coil region" evidence="1">
    <location>
        <begin position="310"/>
        <end position="377"/>
    </location>
</feature>
<feature type="compositionally biased region" description="Polar residues" evidence="2">
    <location>
        <begin position="74"/>
        <end position="85"/>
    </location>
</feature>
<evidence type="ECO:0000256" key="1">
    <source>
        <dbReference type="SAM" id="Coils"/>
    </source>
</evidence>
<keyword evidence="1" id="KW-0175">Coiled coil</keyword>
<evidence type="ECO:0008006" key="5">
    <source>
        <dbReference type="Google" id="ProtNLM"/>
    </source>
</evidence>
<comment type="caution">
    <text evidence="3">The sequence shown here is derived from an EMBL/GenBank/DDBJ whole genome shotgun (WGS) entry which is preliminary data.</text>
</comment>
<feature type="region of interest" description="Disordered" evidence="2">
    <location>
        <begin position="52"/>
        <end position="85"/>
    </location>
</feature>
<dbReference type="AlphaFoldDB" id="A0AAN7ZL71"/>
<sequence>MSQHADGRALIRRDRHDSFVQEVLQLRLDETEDGLDEYTRQKAQELGVEMIILTESMPRPTKALSSDTSRRSQESVGSRASQSTGFMSTFSDASREHQNHPSRAPYRASLSFRDYDAFVGDRGRPNDRNNSISFSPPSTPSQSALSLALSSPSSSPKRHFRRIRGLSMLRLGRNNSNTSLADGCAHCPRDTRSQHRAIHKLPCGHKLCTQALRCNIKAANSDPAGAVPSCCSVPIPGNVVEQVIKDAEHDALQYKVEHGYVAVPTMMSAGQSTQVPIALDTQQATHRSEQQNFGGARNDHELTQLGQDQAEQLERLLVWAVKQKAELETQQTLLREQIKTINESSLEALEDANILAMAEAEDKQVQAEADMRNYHDREIKDNATALKHMEAYCAGTYSNGEPHNRPVTAQDLAELEKTKRSRESMDARHDNAINVLRGEQSRRIRLRAQRQERELQELRRVQRKEELEQERLFTQEIADLEREVGERRTRLQKRWQLETAIATKQRATSSVIPTLESMEGSTALYVAAS</sequence>